<comment type="caution">
    <text evidence="11">The sequence shown here is derived from an EMBL/GenBank/DDBJ whole genome shotgun (WGS) entry which is preliminary data.</text>
</comment>
<dbReference type="SMART" id="SM00382">
    <property type="entry name" value="AAA"/>
    <property type="match status" value="1"/>
</dbReference>
<reference evidence="11 12" key="1">
    <citation type="journal article" date="2019" name="Emerg. Microbes Infect.">
        <title>Comprehensive subspecies identification of 175 nontuberculous mycobacteria species based on 7547 genomic profiles.</title>
        <authorList>
            <person name="Matsumoto Y."/>
            <person name="Kinjo T."/>
            <person name="Motooka D."/>
            <person name="Nabeya D."/>
            <person name="Jung N."/>
            <person name="Uechi K."/>
            <person name="Horii T."/>
            <person name="Iida T."/>
            <person name="Fujita J."/>
            <person name="Nakamura S."/>
        </authorList>
    </citation>
    <scope>NUCLEOTIDE SEQUENCE [LARGE SCALE GENOMIC DNA]</scope>
    <source>
        <strain evidence="11 12">JCM 30996</strain>
    </source>
</reference>
<evidence type="ECO:0000256" key="8">
    <source>
        <dbReference type="ARBA" id="ARBA00022967"/>
    </source>
</evidence>
<name>A0A7I9ZK32_9MYCO</name>
<keyword evidence="5" id="KW-0997">Cell inner membrane</keyword>
<dbReference type="Proteomes" id="UP000465304">
    <property type="component" value="Unassembled WGS sequence"/>
</dbReference>
<evidence type="ECO:0000313" key="11">
    <source>
        <dbReference type="EMBL" id="GFH01203.1"/>
    </source>
</evidence>
<evidence type="ECO:0000256" key="7">
    <source>
        <dbReference type="ARBA" id="ARBA00022840"/>
    </source>
</evidence>
<accession>A0A7I9ZK32</accession>
<evidence type="ECO:0000256" key="5">
    <source>
        <dbReference type="ARBA" id="ARBA00022519"/>
    </source>
</evidence>
<evidence type="ECO:0000313" key="12">
    <source>
        <dbReference type="Proteomes" id="UP000465304"/>
    </source>
</evidence>
<dbReference type="RefSeq" id="WP_163888034.1">
    <property type="nucleotide sequence ID" value="NZ_BLLB01000002.1"/>
</dbReference>
<dbReference type="GO" id="GO:0005524">
    <property type="term" value="F:ATP binding"/>
    <property type="evidence" value="ECO:0007669"/>
    <property type="project" value="UniProtKB-KW"/>
</dbReference>
<gene>
    <name evidence="11" type="ORF">MHIP_16860</name>
</gene>
<evidence type="ECO:0000259" key="10">
    <source>
        <dbReference type="PROSITE" id="PS50893"/>
    </source>
</evidence>
<dbReference type="InterPro" id="IPR050388">
    <property type="entry name" value="ABC_Ni/Peptide_Import"/>
</dbReference>
<sequence>MVSVAAAEIGDLSVRIAVHHGRRSAAVDVLDSVVLHVPPGQVTALVGESGCGKSLVAAALSGLMPPGSQVRGQVLIGGTEMRHDDEPGWRALRGRHIGLVPQSAATSFTPVRTVGSQLAEVCARLGADRTPEQLCAAVGLPADATARYPHELSGGMAQRVAIAAALAGRPGLLLADEPTSALDPDNAGLVWQLLGDAAAAGAGVLVITHDMRSLRQAGVCADVALMAAGTVLQQLPLTEATASSDPYTRAMLGAVPV</sequence>
<dbReference type="SUPFAM" id="SSF52540">
    <property type="entry name" value="P-loop containing nucleoside triphosphate hydrolases"/>
    <property type="match status" value="1"/>
</dbReference>
<dbReference type="InterPro" id="IPR017871">
    <property type="entry name" value="ABC_transporter-like_CS"/>
</dbReference>
<keyword evidence="12" id="KW-1185">Reference proteome</keyword>
<dbReference type="PANTHER" id="PTHR43297:SF14">
    <property type="entry name" value="ATPASE AAA-TYPE CORE DOMAIN-CONTAINING PROTEIN"/>
    <property type="match status" value="1"/>
</dbReference>
<evidence type="ECO:0000256" key="9">
    <source>
        <dbReference type="ARBA" id="ARBA00023136"/>
    </source>
</evidence>
<feature type="domain" description="ABC transporter" evidence="10">
    <location>
        <begin position="7"/>
        <end position="253"/>
    </location>
</feature>
<comment type="similarity">
    <text evidence="2">Belongs to the ABC transporter superfamily.</text>
</comment>
<dbReference type="GO" id="GO:0005886">
    <property type="term" value="C:plasma membrane"/>
    <property type="evidence" value="ECO:0007669"/>
    <property type="project" value="UniProtKB-SubCell"/>
</dbReference>
<keyword evidence="9" id="KW-0472">Membrane</keyword>
<keyword evidence="6" id="KW-0547">Nucleotide-binding</keyword>
<keyword evidence="3" id="KW-0813">Transport</keyword>
<dbReference type="EMBL" id="BLLB01000002">
    <property type="protein sequence ID" value="GFH01203.1"/>
    <property type="molecule type" value="Genomic_DNA"/>
</dbReference>
<dbReference type="Pfam" id="PF00005">
    <property type="entry name" value="ABC_tran"/>
    <property type="match status" value="1"/>
</dbReference>
<dbReference type="AlphaFoldDB" id="A0A7I9ZK32"/>
<organism evidence="11 12">
    <name type="scientific">Mycolicibacterium hippocampi</name>
    <dbReference type="NCBI Taxonomy" id="659824"/>
    <lineage>
        <taxon>Bacteria</taxon>
        <taxon>Bacillati</taxon>
        <taxon>Actinomycetota</taxon>
        <taxon>Actinomycetes</taxon>
        <taxon>Mycobacteriales</taxon>
        <taxon>Mycobacteriaceae</taxon>
        <taxon>Mycolicibacterium</taxon>
    </lineage>
</organism>
<dbReference type="PROSITE" id="PS50893">
    <property type="entry name" value="ABC_TRANSPORTER_2"/>
    <property type="match status" value="1"/>
</dbReference>
<dbReference type="GO" id="GO:0016887">
    <property type="term" value="F:ATP hydrolysis activity"/>
    <property type="evidence" value="ECO:0007669"/>
    <property type="project" value="InterPro"/>
</dbReference>
<protein>
    <submittedName>
        <fullName evidence="11">ABC transporter ATP-binding protein</fullName>
    </submittedName>
</protein>
<evidence type="ECO:0000256" key="3">
    <source>
        <dbReference type="ARBA" id="ARBA00022448"/>
    </source>
</evidence>
<evidence type="ECO:0000256" key="6">
    <source>
        <dbReference type="ARBA" id="ARBA00022741"/>
    </source>
</evidence>
<keyword evidence="8" id="KW-1278">Translocase</keyword>
<comment type="subcellular location">
    <subcellularLocation>
        <location evidence="1">Cell membrane</location>
        <topology evidence="1">Peripheral membrane protein</topology>
    </subcellularLocation>
</comment>
<dbReference type="PANTHER" id="PTHR43297">
    <property type="entry name" value="OLIGOPEPTIDE TRANSPORT ATP-BINDING PROTEIN APPD"/>
    <property type="match status" value="1"/>
</dbReference>
<dbReference type="InterPro" id="IPR003593">
    <property type="entry name" value="AAA+_ATPase"/>
</dbReference>
<keyword evidence="4" id="KW-1003">Cell membrane</keyword>
<dbReference type="InterPro" id="IPR003439">
    <property type="entry name" value="ABC_transporter-like_ATP-bd"/>
</dbReference>
<evidence type="ECO:0000256" key="2">
    <source>
        <dbReference type="ARBA" id="ARBA00005417"/>
    </source>
</evidence>
<evidence type="ECO:0000256" key="4">
    <source>
        <dbReference type="ARBA" id="ARBA00022475"/>
    </source>
</evidence>
<dbReference type="Gene3D" id="3.40.50.300">
    <property type="entry name" value="P-loop containing nucleotide triphosphate hydrolases"/>
    <property type="match status" value="1"/>
</dbReference>
<dbReference type="InterPro" id="IPR027417">
    <property type="entry name" value="P-loop_NTPase"/>
</dbReference>
<evidence type="ECO:0000256" key="1">
    <source>
        <dbReference type="ARBA" id="ARBA00004202"/>
    </source>
</evidence>
<dbReference type="PROSITE" id="PS00211">
    <property type="entry name" value="ABC_TRANSPORTER_1"/>
    <property type="match status" value="1"/>
</dbReference>
<proteinExistence type="inferred from homology"/>
<keyword evidence="7 11" id="KW-0067">ATP-binding</keyword>